<accession>A0A5M6IM52</accession>
<feature type="transmembrane region" description="Helical" evidence="1">
    <location>
        <begin position="208"/>
        <end position="228"/>
    </location>
</feature>
<gene>
    <name evidence="2" type="ORF">F1189_24700</name>
</gene>
<organism evidence="2 3">
    <name type="scientific">Rhodovastum atsumiense</name>
    <dbReference type="NCBI Taxonomy" id="504468"/>
    <lineage>
        <taxon>Bacteria</taxon>
        <taxon>Pseudomonadati</taxon>
        <taxon>Pseudomonadota</taxon>
        <taxon>Alphaproteobacteria</taxon>
        <taxon>Acetobacterales</taxon>
        <taxon>Acetobacteraceae</taxon>
        <taxon>Rhodovastum</taxon>
    </lineage>
</organism>
<reference evidence="2 3" key="1">
    <citation type="submission" date="2019-09" db="EMBL/GenBank/DDBJ databases">
        <title>Genome sequence of Rhodovastum atsumiense, a diverse member of the Acetobacteraceae family of non-sulfur purple photosynthetic bacteria.</title>
        <authorList>
            <person name="Meyer T."/>
            <person name="Kyndt J."/>
        </authorList>
    </citation>
    <scope>NUCLEOTIDE SEQUENCE [LARGE SCALE GENOMIC DNA]</scope>
    <source>
        <strain evidence="2 3">DSM 21279</strain>
    </source>
</reference>
<evidence type="ECO:0000256" key="1">
    <source>
        <dbReference type="SAM" id="Phobius"/>
    </source>
</evidence>
<keyword evidence="1" id="KW-1133">Transmembrane helix</keyword>
<dbReference type="Pfam" id="PF14023">
    <property type="entry name" value="Bestrophin-like"/>
    <property type="match status" value="1"/>
</dbReference>
<comment type="caution">
    <text evidence="2">The sequence shown here is derived from an EMBL/GenBank/DDBJ whole genome shotgun (WGS) entry which is preliminary data.</text>
</comment>
<feature type="transmembrane region" description="Helical" evidence="1">
    <location>
        <begin position="176"/>
        <end position="196"/>
    </location>
</feature>
<evidence type="ECO:0000313" key="2">
    <source>
        <dbReference type="EMBL" id="KAA5609330.1"/>
    </source>
</evidence>
<dbReference type="RefSeq" id="WP_150043861.1">
    <property type="nucleotide sequence ID" value="NZ_OW485601.1"/>
</dbReference>
<evidence type="ECO:0000313" key="3">
    <source>
        <dbReference type="Proteomes" id="UP000325255"/>
    </source>
</evidence>
<keyword evidence="1" id="KW-0472">Membrane</keyword>
<dbReference type="InterPro" id="IPR025333">
    <property type="entry name" value="DUF4239"/>
</dbReference>
<feature type="transmembrane region" description="Helical" evidence="1">
    <location>
        <begin position="40"/>
        <end position="59"/>
    </location>
</feature>
<protein>
    <submittedName>
        <fullName evidence="2">DUF4239 domain-containing protein</fullName>
    </submittedName>
</protein>
<sequence length="263" mass="28440">MTYGVAVLIVLGSCLATLALSALAFRLLRVELRRRHHEVGSALFLQLGVIYAVLLAFVFSQVLADVTAAAEAVSIECGDLHAVAMLSGTLPPEQGARLREDIAAYLETVVKVEWPMMSEHHTASPDAVEKFRVMLATVSGIDAMRPQDAVLRDHMLTLLADAHARREMRVFQAGEGVPAVTWWLLIAFGVVLTLFVAMSGTAYLPTHLLFGVTFSCSISLILVAIGLLDYPFSGSRPLDVGDFTETLAKVREIGSSTFGQVAR</sequence>
<dbReference type="OrthoDB" id="797232at2"/>
<proteinExistence type="predicted"/>
<keyword evidence="1" id="KW-0812">Transmembrane</keyword>
<keyword evidence="3" id="KW-1185">Reference proteome</keyword>
<name>A0A5M6IM52_9PROT</name>
<dbReference type="EMBL" id="VWPK01000053">
    <property type="protein sequence ID" value="KAA5609330.1"/>
    <property type="molecule type" value="Genomic_DNA"/>
</dbReference>
<dbReference type="Proteomes" id="UP000325255">
    <property type="component" value="Unassembled WGS sequence"/>
</dbReference>
<feature type="transmembrane region" description="Helical" evidence="1">
    <location>
        <begin position="6"/>
        <end position="28"/>
    </location>
</feature>
<dbReference type="AlphaFoldDB" id="A0A5M6IM52"/>